<comment type="caution">
    <text evidence="2">The sequence shown here is derived from an EMBL/GenBank/DDBJ whole genome shotgun (WGS) entry which is preliminary data.</text>
</comment>
<dbReference type="PROSITE" id="PS50060">
    <property type="entry name" value="MAM_2"/>
    <property type="match status" value="2"/>
</dbReference>
<reference evidence="2" key="1">
    <citation type="submission" date="2020-07" db="EMBL/GenBank/DDBJ databases">
        <title>Multicomponent nature underlies the extraordinary mechanical properties of spider dragline silk.</title>
        <authorList>
            <person name="Kono N."/>
            <person name="Nakamura H."/>
            <person name="Mori M."/>
            <person name="Yoshida Y."/>
            <person name="Ohtoshi R."/>
            <person name="Malay A.D."/>
            <person name="Moran D.A.P."/>
            <person name="Tomita M."/>
            <person name="Numata K."/>
            <person name="Arakawa K."/>
        </authorList>
    </citation>
    <scope>NUCLEOTIDE SEQUENCE</scope>
</reference>
<feature type="domain" description="MAM" evidence="1">
    <location>
        <begin position="45"/>
        <end position="223"/>
    </location>
</feature>
<dbReference type="PANTHER" id="PTHR23282:SF101">
    <property type="entry name" value="MAM DOMAIN-CONTAINING PROTEIN"/>
    <property type="match status" value="1"/>
</dbReference>
<evidence type="ECO:0000313" key="3">
    <source>
        <dbReference type="Proteomes" id="UP000887116"/>
    </source>
</evidence>
<organism evidence="2 3">
    <name type="scientific">Trichonephila clavata</name>
    <name type="common">Joro spider</name>
    <name type="synonym">Nephila clavata</name>
    <dbReference type="NCBI Taxonomy" id="2740835"/>
    <lineage>
        <taxon>Eukaryota</taxon>
        <taxon>Metazoa</taxon>
        <taxon>Ecdysozoa</taxon>
        <taxon>Arthropoda</taxon>
        <taxon>Chelicerata</taxon>
        <taxon>Arachnida</taxon>
        <taxon>Araneae</taxon>
        <taxon>Araneomorphae</taxon>
        <taxon>Entelegynae</taxon>
        <taxon>Araneoidea</taxon>
        <taxon>Nephilidae</taxon>
        <taxon>Trichonephila</taxon>
    </lineage>
</organism>
<evidence type="ECO:0000313" key="2">
    <source>
        <dbReference type="EMBL" id="GFQ79715.1"/>
    </source>
</evidence>
<dbReference type="EMBL" id="BMAO01012221">
    <property type="protein sequence ID" value="GFQ79715.1"/>
    <property type="molecule type" value="Genomic_DNA"/>
</dbReference>
<dbReference type="GO" id="GO:0016020">
    <property type="term" value="C:membrane"/>
    <property type="evidence" value="ECO:0007669"/>
    <property type="project" value="InterPro"/>
</dbReference>
<dbReference type="PANTHER" id="PTHR23282">
    <property type="entry name" value="APICAL ENDOSOMAL GLYCOPROTEIN PRECURSOR"/>
    <property type="match status" value="1"/>
</dbReference>
<dbReference type="SMART" id="SM00137">
    <property type="entry name" value="MAM"/>
    <property type="match status" value="1"/>
</dbReference>
<dbReference type="AlphaFoldDB" id="A0A8X6KLJ6"/>
<dbReference type="InterPro" id="IPR051560">
    <property type="entry name" value="MAM_domain-containing"/>
</dbReference>
<dbReference type="Proteomes" id="UP000887116">
    <property type="component" value="Unassembled WGS sequence"/>
</dbReference>
<protein>
    <submittedName>
        <fullName evidence="2">MAM and LDL-receptor class A domain-containing protein 2</fullName>
    </submittedName>
</protein>
<feature type="domain" description="MAM" evidence="1">
    <location>
        <begin position="225"/>
        <end position="257"/>
    </location>
</feature>
<dbReference type="Pfam" id="PF00629">
    <property type="entry name" value="MAM"/>
    <property type="match status" value="1"/>
</dbReference>
<dbReference type="InterPro" id="IPR013320">
    <property type="entry name" value="ConA-like_dom_sf"/>
</dbReference>
<accession>A0A8X6KLJ6</accession>
<dbReference type="Gene3D" id="2.60.120.200">
    <property type="match status" value="1"/>
</dbReference>
<sequence>MTFIFLQVTFTASQKTAYRLGGAVALDDIELMPGLCPSRKKNAMELCTFDAHDCGYTTNWKSSEKWEHKSRLNSSSPISAVPEEDHTLGTSYGGFWFSFKEKGDMGTQTSFLRTPIYKAPKTSMNCLQFYYIVDDSGSWFNWYRSTKEIYVRAIINYPYSKTKNPTWLITKVQNTTISEWRYAEANVDITEDYQFQFTAFIESSKEVVVAIDDVKLIPGRCPETGFCDFEEDICSWKYGEGQYKWDRIRASSKGIQK</sequence>
<dbReference type="InterPro" id="IPR000998">
    <property type="entry name" value="MAM_dom"/>
</dbReference>
<keyword evidence="3" id="KW-1185">Reference proteome</keyword>
<evidence type="ECO:0000259" key="1">
    <source>
        <dbReference type="PROSITE" id="PS50060"/>
    </source>
</evidence>
<gene>
    <name evidence="2" type="ORF">TNCT_379821</name>
</gene>
<dbReference type="SUPFAM" id="SSF49899">
    <property type="entry name" value="Concanavalin A-like lectins/glucanases"/>
    <property type="match status" value="1"/>
</dbReference>
<proteinExistence type="predicted"/>
<name>A0A8X6KLJ6_TRICU</name>
<dbReference type="OrthoDB" id="6435751at2759"/>